<feature type="region of interest" description="Disordered" evidence="8">
    <location>
        <begin position="1"/>
        <end position="29"/>
    </location>
</feature>
<feature type="coiled-coil region" evidence="7">
    <location>
        <begin position="35"/>
        <end position="126"/>
    </location>
</feature>
<dbReference type="CDD" id="cd09562">
    <property type="entry name" value="SAM_liprin-alpha1_2_3_4_repeat1"/>
    <property type="match status" value="1"/>
</dbReference>
<reference evidence="10" key="2">
    <citation type="submission" date="2025-09" db="UniProtKB">
        <authorList>
            <consortium name="Ensembl"/>
        </authorList>
    </citation>
    <scope>IDENTIFICATION</scope>
</reference>
<dbReference type="SUPFAM" id="SSF57997">
    <property type="entry name" value="Tropomyosin"/>
    <property type="match status" value="1"/>
</dbReference>
<dbReference type="Gene3D" id="1.10.150.50">
    <property type="entry name" value="Transcription Factor, Ets-1"/>
    <property type="match status" value="3"/>
</dbReference>
<feature type="coiled-coil region" evidence="7">
    <location>
        <begin position="483"/>
        <end position="517"/>
    </location>
</feature>
<dbReference type="Pfam" id="PF07647">
    <property type="entry name" value="SAM_2"/>
    <property type="match status" value="1"/>
</dbReference>
<feature type="region of interest" description="Disordered" evidence="8">
    <location>
        <begin position="689"/>
        <end position="719"/>
    </location>
</feature>
<dbReference type="AlphaFoldDB" id="A0A8B9UN32"/>
<keyword evidence="6 7" id="KW-0175">Coiled coil</keyword>
<dbReference type="Pfam" id="PF25526">
    <property type="entry name" value="LIP-1"/>
    <property type="match status" value="1"/>
</dbReference>
<protein>
    <submittedName>
        <fullName evidence="10">PTPRF interacting protein alpha 2</fullName>
    </submittedName>
</protein>
<dbReference type="InterPro" id="IPR037621">
    <property type="entry name" value="LIP-1_SAM_2"/>
</dbReference>
<evidence type="ECO:0000256" key="2">
    <source>
        <dbReference type="ARBA" id="ARBA00007026"/>
    </source>
</evidence>
<evidence type="ECO:0000313" key="11">
    <source>
        <dbReference type="Proteomes" id="UP000694549"/>
    </source>
</evidence>
<keyword evidence="5" id="KW-0677">Repeat</keyword>
<evidence type="ECO:0000256" key="4">
    <source>
        <dbReference type="ARBA" id="ARBA00022553"/>
    </source>
</evidence>
<comment type="subcellular location">
    <subcellularLocation>
        <location evidence="1">Cytoplasm</location>
    </subcellularLocation>
</comment>
<dbReference type="GO" id="GO:0050808">
    <property type="term" value="P:synapse organization"/>
    <property type="evidence" value="ECO:0007669"/>
    <property type="project" value="TreeGrafter"/>
</dbReference>
<feature type="coiled-coil region" evidence="7">
    <location>
        <begin position="252"/>
        <end position="443"/>
    </location>
</feature>
<organism evidence="10 11">
    <name type="scientific">Anas zonorhyncha</name>
    <name type="common">Eastern spot-billed duck</name>
    <dbReference type="NCBI Taxonomy" id="75864"/>
    <lineage>
        <taxon>Eukaryota</taxon>
        <taxon>Metazoa</taxon>
        <taxon>Chordata</taxon>
        <taxon>Craniata</taxon>
        <taxon>Vertebrata</taxon>
        <taxon>Euteleostomi</taxon>
        <taxon>Archelosauria</taxon>
        <taxon>Archosauria</taxon>
        <taxon>Dinosauria</taxon>
        <taxon>Saurischia</taxon>
        <taxon>Theropoda</taxon>
        <taxon>Coelurosauria</taxon>
        <taxon>Aves</taxon>
        <taxon>Neognathae</taxon>
        <taxon>Galloanserae</taxon>
        <taxon>Anseriformes</taxon>
        <taxon>Anatidae</taxon>
        <taxon>Anatinae</taxon>
        <taxon>Anas</taxon>
    </lineage>
</organism>
<reference evidence="10" key="1">
    <citation type="submission" date="2025-08" db="UniProtKB">
        <authorList>
            <consortium name="Ensembl"/>
        </authorList>
    </citation>
    <scope>IDENTIFICATION</scope>
</reference>
<evidence type="ECO:0000256" key="6">
    <source>
        <dbReference type="ARBA" id="ARBA00023054"/>
    </source>
</evidence>
<feature type="coiled-coil region" evidence="7">
    <location>
        <begin position="632"/>
        <end position="673"/>
    </location>
</feature>
<feature type="compositionally biased region" description="Low complexity" evidence="8">
    <location>
        <begin position="689"/>
        <end position="707"/>
    </location>
</feature>
<evidence type="ECO:0000313" key="10">
    <source>
        <dbReference type="Ensembl" id="ENSAZOP00000010471.1"/>
    </source>
</evidence>
<dbReference type="PROSITE" id="PS50105">
    <property type="entry name" value="SAM_DOMAIN"/>
    <property type="match status" value="3"/>
</dbReference>
<dbReference type="FunFam" id="1.10.150.50:FF:000003">
    <property type="entry name" value="liprin-alpha-2 isoform X1"/>
    <property type="match status" value="1"/>
</dbReference>
<feature type="domain" description="SAM" evidence="9">
    <location>
        <begin position="1056"/>
        <end position="1125"/>
    </location>
</feature>
<keyword evidence="3" id="KW-0963">Cytoplasm</keyword>
<feature type="coiled-coil region" evidence="7">
    <location>
        <begin position="177"/>
        <end position="211"/>
    </location>
</feature>
<keyword evidence="11" id="KW-1185">Reference proteome</keyword>
<sequence>MMCEVMPTINEDTPMSQRGSQSSGSDSDSHFEQLMVNMLDERDRLLDTLRETQESLSLAQQRLQDVIYDRDSLQRQLNSALPQEFAALTKELNACREQLLEKEEEISELKAERNNTRLLLEHLECLVSRHERSLRMTVVKRQAQSPSGVSSEVEVLKALKSLFEHHKALDEKVRERLRVSLERVSALEEELAAANQEIVALREQNAHIQRKIAAGEGPAESEHIEGMEPGQKVHEKRLSNGSIDSNDEASQVVELQELLEKQNYEMAQMKERLAALSSRVGEVEQEAETARKELIKTEEMNTKYQRDIREAMAQKEDMEERITTLEKRYLSAQRESTSIHDMNDKLENELANKEAILRQLEDKNRQLQERLELAEQKLQQTMRKAETLPEVEAELAQRIAALTKAEERHGNIEERMRHLEAQLEEKNQELQRARQREKMNEEHNKRLSDTVDRLLTESNERLQLHLKERMAALEEKNVLIQESESFRKNLEESLHDKERLAEEIEKLRSELDQMKLRAGSLIEPTLSRPHLDSSTELRYSVGSLVDSQSDYRSTKVIRRPRRGRMGVRRDEPKVKSLGDHEWNRTQQIGVLSSHPFESDTEMSDIDDDDRETLFSSMDLLSPSGHSDAQTLAMMLQEQLDAINKEIRLIQEEKESTELRAEEIENRVASVSLEGLNLARVHQGTSITGSVTASSLASSSPPSGHSTPKLTPRSPAREMDRMGVMTLPSDLRKHRRKIAVVEEDGREDKATIKCETSPPPTPRAIRMTHTLPSSYHNDARSSLPASLEPESIGLGSVNSSQDSLHKAPKKKGIKSSIGRLFGKKEKARLGQLRGYMETEAAAQESLGLGKLGTQAEKDRRLKKNIFRHELLEEARRKGLPFAQWDGPTVVAWLELWLGMPAWYVAACRANVKSGAIMSALSDTEIQREIGISNPLHRLKLRLAIQEMVSLTSPSAPPTSRTTLAYGDMNHEWIGNEWLPSLGLPQYRSYFMECLVDARMLDHLTKKDLRVHLKMVDSFHRTSLQYGIMCLKRLNYDRKELEKRREMSQHEIKDVLVWSNDRVIRWIQAIGLREYANNILESGVHGSLIALDENFDYSSLALLLQIPTQNTQARQILEREYNNLLALGTERRLEESDDKNFRRGPSWRRQFPPREVHGISMMPGSSETLPAGFRLTTTSGQSRKMATDVASSRLQRLDSSTVRTYSC</sequence>
<dbReference type="InterPro" id="IPR013761">
    <property type="entry name" value="SAM/pointed_sf"/>
</dbReference>
<feature type="domain" description="SAM" evidence="9">
    <location>
        <begin position="975"/>
        <end position="1032"/>
    </location>
</feature>
<dbReference type="Ensembl" id="ENSAZOT00000011188.1">
    <property type="protein sequence ID" value="ENSAZOP00000010471.1"/>
    <property type="gene ID" value="ENSAZOG00000006326.1"/>
</dbReference>
<dbReference type="PANTHER" id="PTHR12587">
    <property type="entry name" value="LAR INTERACTING PROTEIN LIP -RELATED PROTEIN"/>
    <property type="match status" value="1"/>
</dbReference>
<dbReference type="CDD" id="cd09565">
    <property type="entry name" value="SAM_liprin-alpha1_2_3_4_repeat2"/>
    <property type="match status" value="1"/>
</dbReference>
<dbReference type="FunFam" id="1.10.150.50:FF:000004">
    <property type="entry name" value="PTPRF interacting protein alpha 1"/>
    <property type="match status" value="1"/>
</dbReference>
<dbReference type="SUPFAM" id="SSF47769">
    <property type="entry name" value="SAM/Pointed domain"/>
    <property type="match status" value="3"/>
</dbReference>
<feature type="region of interest" description="Disordered" evidence="8">
    <location>
        <begin position="774"/>
        <end position="816"/>
    </location>
</feature>
<dbReference type="InterPro" id="IPR057892">
    <property type="entry name" value="LIP-1_CC2"/>
</dbReference>
<keyword evidence="4" id="KW-0597">Phosphoprotein</keyword>
<dbReference type="PANTHER" id="PTHR12587:SF6">
    <property type="entry name" value="LIPRIN-ALPHA-2"/>
    <property type="match status" value="1"/>
</dbReference>
<dbReference type="GO" id="GO:0048786">
    <property type="term" value="C:presynaptic active zone"/>
    <property type="evidence" value="ECO:0007669"/>
    <property type="project" value="TreeGrafter"/>
</dbReference>
<evidence type="ECO:0000259" key="9">
    <source>
        <dbReference type="PROSITE" id="PS50105"/>
    </source>
</evidence>
<dbReference type="InterPro" id="IPR029515">
    <property type="entry name" value="Liprin"/>
</dbReference>
<evidence type="ECO:0000256" key="8">
    <source>
        <dbReference type="SAM" id="MobiDB-lite"/>
    </source>
</evidence>
<dbReference type="InterPro" id="IPR001660">
    <property type="entry name" value="SAM"/>
</dbReference>
<dbReference type="Pfam" id="PF00536">
    <property type="entry name" value="SAM_1"/>
    <property type="match status" value="2"/>
</dbReference>
<evidence type="ECO:0000256" key="5">
    <source>
        <dbReference type="ARBA" id="ARBA00022737"/>
    </source>
</evidence>
<dbReference type="Proteomes" id="UP000694549">
    <property type="component" value="Unplaced"/>
</dbReference>
<dbReference type="GO" id="GO:0005737">
    <property type="term" value="C:cytoplasm"/>
    <property type="evidence" value="ECO:0007669"/>
    <property type="project" value="UniProtKB-SubCell"/>
</dbReference>
<name>A0A8B9UN32_9AVES</name>
<evidence type="ECO:0000256" key="7">
    <source>
        <dbReference type="SAM" id="Coils"/>
    </source>
</evidence>
<dbReference type="CDD" id="cd09568">
    <property type="entry name" value="SAM_liprin-alpha1_2_3_4_repeat3"/>
    <property type="match status" value="1"/>
</dbReference>
<dbReference type="InterPro" id="IPR037620">
    <property type="entry name" value="LIP-1_SAM_1"/>
</dbReference>
<comment type="similarity">
    <text evidence="2">Belongs to the liprin family. Liprin-alpha subfamily.</text>
</comment>
<accession>A0A8B9UN32</accession>
<dbReference type="SMART" id="SM00454">
    <property type="entry name" value="SAM"/>
    <property type="match status" value="3"/>
</dbReference>
<proteinExistence type="inferred from homology"/>
<evidence type="ECO:0000256" key="1">
    <source>
        <dbReference type="ARBA" id="ARBA00004496"/>
    </source>
</evidence>
<dbReference type="InterPro" id="IPR037622">
    <property type="entry name" value="LIP-1_SAM_3"/>
</dbReference>
<evidence type="ECO:0000256" key="3">
    <source>
        <dbReference type="ARBA" id="ARBA00022490"/>
    </source>
</evidence>
<feature type="compositionally biased region" description="Low complexity" evidence="8">
    <location>
        <begin position="16"/>
        <end position="26"/>
    </location>
</feature>
<feature type="domain" description="SAM" evidence="9">
    <location>
        <begin position="883"/>
        <end position="949"/>
    </location>
</feature>